<proteinExistence type="predicted"/>
<gene>
    <name evidence="1" type="ORF">V5799_012488</name>
</gene>
<dbReference type="AlphaFoldDB" id="A0AAQ4EDX6"/>
<reference evidence="1 2" key="1">
    <citation type="journal article" date="2023" name="Arcadia Sci">
        <title>De novo assembly of a long-read Amblyomma americanum tick genome.</title>
        <authorList>
            <person name="Chou S."/>
            <person name="Poskanzer K.E."/>
            <person name="Rollins M."/>
            <person name="Thuy-Boun P.S."/>
        </authorList>
    </citation>
    <scope>NUCLEOTIDE SEQUENCE [LARGE SCALE GENOMIC DNA]</scope>
    <source>
        <strain evidence="1">F_SG_1</strain>
        <tissue evidence="1">Salivary glands</tissue>
    </source>
</reference>
<dbReference type="Proteomes" id="UP001321473">
    <property type="component" value="Unassembled WGS sequence"/>
</dbReference>
<evidence type="ECO:0000313" key="2">
    <source>
        <dbReference type="Proteomes" id="UP001321473"/>
    </source>
</evidence>
<keyword evidence="2" id="KW-1185">Reference proteome</keyword>
<protein>
    <submittedName>
        <fullName evidence="1">Uncharacterized protein</fullName>
    </submittedName>
</protein>
<comment type="caution">
    <text evidence="1">The sequence shown here is derived from an EMBL/GenBank/DDBJ whole genome shotgun (WGS) entry which is preliminary data.</text>
</comment>
<accession>A0AAQ4EDX6</accession>
<name>A0AAQ4EDX6_AMBAM</name>
<evidence type="ECO:0000313" key="1">
    <source>
        <dbReference type="EMBL" id="KAK8772979.1"/>
    </source>
</evidence>
<organism evidence="1 2">
    <name type="scientific">Amblyomma americanum</name>
    <name type="common">Lone star tick</name>
    <dbReference type="NCBI Taxonomy" id="6943"/>
    <lineage>
        <taxon>Eukaryota</taxon>
        <taxon>Metazoa</taxon>
        <taxon>Ecdysozoa</taxon>
        <taxon>Arthropoda</taxon>
        <taxon>Chelicerata</taxon>
        <taxon>Arachnida</taxon>
        <taxon>Acari</taxon>
        <taxon>Parasitiformes</taxon>
        <taxon>Ixodida</taxon>
        <taxon>Ixodoidea</taxon>
        <taxon>Ixodidae</taxon>
        <taxon>Amblyomminae</taxon>
        <taxon>Amblyomma</taxon>
    </lineage>
</organism>
<sequence>MSKRKRLVALAKPSVLFLAANDSTDSSSDEDDTHVYTAKFTELFTVPAKIPKVTSYVDTTVRHYSELEALGLVLYVNDYVYGVRIPDVVLTPSILPTDEHCSNLREQATYDGMLGQLELLGCAPPGSAPGRTTASISSAYRYGATPHTGIGHGGTARMMTSNPLVFFVQALGLVLYVNDYVYGVRIPDVVLTPSILPTDERSSDPREQATYDGMLGQLEFLGCA</sequence>
<dbReference type="EMBL" id="JARKHS020017444">
    <property type="protein sequence ID" value="KAK8772979.1"/>
    <property type="molecule type" value="Genomic_DNA"/>
</dbReference>